<dbReference type="SUPFAM" id="SSF49599">
    <property type="entry name" value="TRAF domain-like"/>
    <property type="match status" value="1"/>
</dbReference>
<proteinExistence type="predicted"/>
<dbReference type="GO" id="GO:0016567">
    <property type="term" value="P:protein ubiquitination"/>
    <property type="evidence" value="ECO:0007669"/>
    <property type="project" value="InterPro"/>
</dbReference>
<feature type="domain" description="MATH" evidence="1">
    <location>
        <begin position="12"/>
        <end position="106"/>
    </location>
</feature>
<dbReference type="EMBL" id="JAJJMA010217885">
    <property type="protein sequence ID" value="MCL7040923.1"/>
    <property type="molecule type" value="Genomic_DNA"/>
</dbReference>
<dbReference type="InterPro" id="IPR008974">
    <property type="entry name" value="TRAF-like"/>
</dbReference>
<dbReference type="PROSITE" id="PS50144">
    <property type="entry name" value="MATH"/>
    <property type="match status" value="1"/>
</dbReference>
<dbReference type="AlphaFoldDB" id="A0AA41VGR7"/>
<comment type="caution">
    <text evidence="2">The sequence shown here is derived from an EMBL/GenBank/DDBJ whole genome shotgun (WGS) entry which is preliminary data.</text>
</comment>
<dbReference type="Pfam" id="PF22486">
    <property type="entry name" value="MATH_2"/>
    <property type="match status" value="1"/>
</dbReference>
<dbReference type="PANTHER" id="PTHR26379">
    <property type="entry name" value="BTB/POZ AND MATH DOMAIN-CONTAINING PROTEIN 1"/>
    <property type="match status" value="1"/>
</dbReference>
<gene>
    <name evidence="2" type="ORF">MKW94_017406</name>
</gene>
<accession>A0AA41VGR7</accession>
<organism evidence="2 3">
    <name type="scientific">Papaver nudicaule</name>
    <name type="common">Iceland poppy</name>
    <dbReference type="NCBI Taxonomy" id="74823"/>
    <lineage>
        <taxon>Eukaryota</taxon>
        <taxon>Viridiplantae</taxon>
        <taxon>Streptophyta</taxon>
        <taxon>Embryophyta</taxon>
        <taxon>Tracheophyta</taxon>
        <taxon>Spermatophyta</taxon>
        <taxon>Magnoliopsida</taxon>
        <taxon>Ranunculales</taxon>
        <taxon>Papaveraceae</taxon>
        <taxon>Papaveroideae</taxon>
        <taxon>Papaver</taxon>
    </lineage>
</organism>
<dbReference type="InterPro" id="IPR002083">
    <property type="entry name" value="MATH/TRAF_dom"/>
</dbReference>
<dbReference type="CDD" id="cd00121">
    <property type="entry name" value="MATH"/>
    <property type="match status" value="1"/>
</dbReference>
<feature type="non-terminal residue" evidence="2">
    <location>
        <position position="106"/>
    </location>
</feature>
<dbReference type="Gene3D" id="2.60.210.10">
    <property type="entry name" value="Apoptosis, Tumor Necrosis Factor Receptor Associated Protein 2, Chain A"/>
    <property type="match status" value="1"/>
</dbReference>
<dbReference type="PANTHER" id="PTHR26379:SF293">
    <property type="entry name" value="BTB_POZ AND MATH DOMAIN-CONTAINING PROTEIN 3"/>
    <property type="match status" value="1"/>
</dbReference>
<protein>
    <recommendedName>
        <fullName evidence="1">MATH domain-containing protein</fullName>
    </recommendedName>
</protein>
<evidence type="ECO:0000313" key="3">
    <source>
        <dbReference type="Proteomes" id="UP001177140"/>
    </source>
</evidence>
<evidence type="ECO:0000313" key="2">
    <source>
        <dbReference type="EMBL" id="MCL7040923.1"/>
    </source>
</evidence>
<reference evidence="2" key="1">
    <citation type="submission" date="2022-03" db="EMBL/GenBank/DDBJ databases">
        <title>A functionally conserved STORR gene fusion in Papaver species that diverged 16.8 million years ago.</title>
        <authorList>
            <person name="Catania T."/>
        </authorList>
    </citation>
    <scope>NUCLEOTIDE SEQUENCE</scope>
    <source>
        <strain evidence="2">S-191538</strain>
    </source>
</reference>
<keyword evidence="3" id="KW-1185">Reference proteome</keyword>
<evidence type="ECO:0000259" key="1">
    <source>
        <dbReference type="PROSITE" id="PS50144"/>
    </source>
</evidence>
<dbReference type="InterPro" id="IPR045005">
    <property type="entry name" value="BPM1-6"/>
</dbReference>
<sequence>MSSSKSICETVKGSHEYIIQGYSSAKGMGVGKFLSSAKFTVAGYDWVIRFYPDGNDQEHISVYIKLVTPGEVKAKCELKLLDQSGKGIHSIRTVANTFKTDKPIRY</sequence>
<name>A0AA41VGR7_PAPNU</name>
<dbReference type="Proteomes" id="UP001177140">
    <property type="component" value="Unassembled WGS sequence"/>
</dbReference>